<evidence type="ECO:0000313" key="7">
    <source>
        <dbReference type="Proteomes" id="UP001186944"/>
    </source>
</evidence>
<dbReference type="InterPro" id="IPR017972">
    <property type="entry name" value="Cyt_P450_CS"/>
</dbReference>
<evidence type="ECO:0000256" key="3">
    <source>
        <dbReference type="ARBA" id="ARBA00023004"/>
    </source>
</evidence>
<comment type="caution">
    <text evidence="6">The sequence shown here is derived from an EMBL/GenBank/DDBJ whole genome shotgun (WGS) entry which is preliminary data.</text>
</comment>
<dbReference type="InterPro" id="IPR036396">
    <property type="entry name" value="Cyt_P450_sf"/>
</dbReference>
<keyword evidence="5" id="KW-0503">Monooxygenase</keyword>
<dbReference type="PANTHER" id="PTHR24300">
    <property type="entry name" value="CYTOCHROME P450 508A4-RELATED"/>
    <property type="match status" value="1"/>
</dbReference>
<evidence type="ECO:0000256" key="2">
    <source>
        <dbReference type="ARBA" id="ARBA00022723"/>
    </source>
</evidence>
<evidence type="ECO:0000313" key="6">
    <source>
        <dbReference type="EMBL" id="KAK3106352.1"/>
    </source>
</evidence>
<feature type="binding site" description="axial binding residue" evidence="4">
    <location>
        <position position="186"/>
    </location>
    <ligand>
        <name>heme</name>
        <dbReference type="ChEBI" id="CHEBI:30413"/>
    </ligand>
    <ligandPart>
        <name>Fe</name>
        <dbReference type="ChEBI" id="CHEBI:18248"/>
    </ligandPart>
</feature>
<reference evidence="6" key="1">
    <citation type="submission" date="2019-08" db="EMBL/GenBank/DDBJ databases">
        <title>The improved chromosome-level genome for the pearl oyster Pinctada fucata martensii using PacBio sequencing and Hi-C.</title>
        <authorList>
            <person name="Zheng Z."/>
        </authorList>
    </citation>
    <scope>NUCLEOTIDE SEQUENCE</scope>
    <source>
        <strain evidence="6">ZZ-2019</strain>
        <tissue evidence="6">Adductor muscle</tissue>
    </source>
</reference>
<proteinExistence type="inferred from homology"/>
<keyword evidence="5" id="KW-0560">Oxidoreductase</keyword>
<comment type="cofactor">
    <cofactor evidence="4">
        <name>heme</name>
        <dbReference type="ChEBI" id="CHEBI:30413"/>
    </cofactor>
</comment>
<dbReference type="InterPro" id="IPR050182">
    <property type="entry name" value="Cytochrome_P450_fam2"/>
</dbReference>
<dbReference type="PRINTS" id="PR00385">
    <property type="entry name" value="P450"/>
</dbReference>
<dbReference type="InterPro" id="IPR002401">
    <property type="entry name" value="Cyt_P450_E_grp-I"/>
</dbReference>
<sequence length="240" mass="27442">MIETHDEHEMRHLVDALVEISKGNTWHGKKVTKEMIFSVVADLIGAGFNTTASSLKWGILFMASHHEVQERVQKEIDEIVGQHRKPSVLDRKNLQYSEAVVLEILRMAPILPLALPHSACTKTKLLGFTIPENMIVLVNLLSSNLDRQLWRSPTEFKPERFLDQDGNIDNKIADNVMSFGTGRRRCIGEQLARSNIFVFLTSLLQRCKIIQPEDEECDFEGKLTLTYVPNTFKIKVRERS</sequence>
<evidence type="ECO:0000256" key="4">
    <source>
        <dbReference type="PIRSR" id="PIRSR602401-1"/>
    </source>
</evidence>
<dbReference type="AlphaFoldDB" id="A0AA88YQY8"/>
<accession>A0AA88YQY8</accession>
<dbReference type="GO" id="GO:0005506">
    <property type="term" value="F:iron ion binding"/>
    <property type="evidence" value="ECO:0007669"/>
    <property type="project" value="InterPro"/>
</dbReference>
<name>A0AA88YQY8_PINIB</name>
<gene>
    <name evidence="6" type="ORF">FSP39_018275</name>
</gene>
<keyword evidence="4 5" id="KW-0349">Heme</keyword>
<keyword evidence="3 4" id="KW-0408">Iron</keyword>
<dbReference type="InterPro" id="IPR001128">
    <property type="entry name" value="Cyt_P450"/>
</dbReference>
<keyword evidence="2 4" id="KW-0479">Metal-binding</keyword>
<protein>
    <submittedName>
        <fullName evidence="6">Uncharacterized protein</fullName>
    </submittedName>
</protein>
<evidence type="ECO:0000256" key="5">
    <source>
        <dbReference type="RuleBase" id="RU000461"/>
    </source>
</evidence>
<dbReference type="Gene3D" id="1.10.630.10">
    <property type="entry name" value="Cytochrome P450"/>
    <property type="match status" value="1"/>
</dbReference>
<comment type="similarity">
    <text evidence="1 5">Belongs to the cytochrome P450 family.</text>
</comment>
<dbReference type="Pfam" id="PF00067">
    <property type="entry name" value="p450"/>
    <property type="match status" value="1"/>
</dbReference>
<dbReference type="GO" id="GO:0016705">
    <property type="term" value="F:oxidoreductase activity, acting on paired donors, with incorporation or reduction of molecular oxygen"/>
    <property type="evidence" value="ECO:0007669"/>
    <property type="project" value="InterPro"/>
</dbReference>
<dbReference type="EMBL" id="VSWD01000003">
    <property type="protein sequence ID" value="KAK3106352.1"/>
    <property type="molecule type" value="Genomic_DNA"/>
</dbReference>
<dbReference type="GO" id="GO:0020037">
    <property type="term" value="F:heme binding"/>
    <property type="evidence" value="ECO:0007669"/>
    <property type="project" value="InterPro"/>
</dbReference>
<dbReference type="Proteomes" id="UP001186944">
    <property type="component" value="Unassembled WGS sequence"/>
</dbReference>
<dbReference type="PRINTS" id="PR00463">
    <property type="entry name" value="EP450I"/>
</dbReference>
<evidence type="ECO:0000256" key="1">
    <source>
        <dbReference type="ARBA" id="ARBA00010617"/>
    </source>
</evidence>
<dbReference type="PROSITE" id="PS00086">
    <property type="entry name" value="CYTOCHROME_P450"/>
    <property type="match status" value="1"/>
</dbReference>
<dbReference type="SUPFAM" id="SSF48264">
    <property type="entry name" value="Cytochrome P450"/>
    <property type="match status" value="1"/>
</dbReference>
<dbReference type="PANTHER" id="PTHR24300:SF417">
    <property type="entry name" value="CYTOCHROME P450 508B1-RELATED"/>
    <property type="match status" value="1"/>
</dbReference>
<dbReference type="GO" id="GO:0004497">
    <property type="term" value="F:monooxygenase activity"/>
    <property type="evidence" value="ECO:0007669"/>
    <property type="project" value="UniProtKB-KW"/>
</dbReference>
<organism evidence="6 7">
    <name type="scientific">Pinctada imbricata</name>
    <name type="common">Atlantic pearl-oyster</name>
    <name type="synonym">Pinctada martensii</name>
    <dbReference type="NCBI Taxonomy" id="66713"/>
    <lineage>
        <taxon>Eukaryota</taxon>
        <taxon>Metazoa</taxon>
        <taxon>Spiralia</taxon>
        <taxon>Lophotrochozoa</taxon>
        <taxon>Mollusca</taxon>
        <taxon>Bivalvia</taxon>
        <taxon>Autobranchia</taxon>
        <taxon>Pteriomorphia</taxon>
        <taxon>Pterioida</taxon>
        <taxon>Pterioidea</taxon>
        <taxon>Pteriidae</taxon>
        <taxon>Pinctada</taxon>
    </lineage>
</organism>
<keyword evidence="7" id="KW-1185">Reference proteome</keyword>